<dbReference type="EMBL" id="CM056742">
    <property type="protein sequence ID" value="KAJ8678101.1"/>
    <property type="molecule type" value="Genomic_DNA"/>
</dbReference>
<dbReference type="Proteomes" id="UP001239111">
    <property type="component" value="Chromosome 2"/>
</dbReference>
<reference evidence="1" key="1">
    <citation type="submission" date="2023-04" db="EMBL/GenBank/DDBJ databases">
        <title>A chromosome-level genome assembly of the parasitoid wasp Eretmocerus hayati.</title>
        <authorList>
            <person name="Zhong Y."/>
            <person name="Liu S."/>
            <person name="Liu Y."/>
        </authorList>
    </citation>
    <scope>NUCLEOTIDE SEQUENCE</scope>
    <source>
        <strain evidence="1">ZJU_SS_LIU_2023</strain>
    </source>
</reference>
<protein>
    <submittedName>
        <fullName evidence="1">Uncharacterized protein</fullName>
    </submittedName>
</protein>
<gene>
    <name evidence="1" type="ORF">QAD02_013888</name>
</gene>
<evidence type="ECO:0000313" key="2">
    <source>
        <dbReference type="Proteomes" id="UP001239111"/>
    </source>
</evidence>
<keyword evidence="2" id="KW-1185">Reference proteome</keyword>
<sequence length="684" mass="78535">MNDKIAKSAAKNRQRVQEHREKKKLKLESSTPSTLEGINSGVEDEMPPCELENQSVSVPHDESSKTNLEMLVIRRCQSKASDNDRQIKMSHAEPSDESDGDSENSNGECSENCGSAVTSFADKIKKWASSDVSFTKVTELLKILNEHHPEIPTSTKTLLKTDLHLSQRIRRFNVPDPSDTSEYVYFGIACHLMKIVNISLHKESVLRLKINVDGMTPFTSSSVNFWPILGLVHHEAATYKPFVIAAYFGKGKPFSVHLYMVEFIQELNHLYKEGIIIDDRKFKIRIKCFCCDRPARAFLKCIVNHEAYYACEHCWVIGFQYLGRTVYPSRECSSRLDASFRNKENFEHHDGTSPLLQLIDSDGKPIDMIVLFMQEFMHAGPHGIMKKLLLEQWFSDDTKITRGRRTIGSLRLKNLAGQVPKELQRVSRDLNNLSLLKAKDFRLLLLHCGPLVFKDVVSDEQYNHFLLLHVACRILHSRDLITKFGSYTKVFLDRFVLLCEHIYGLEFVVLNPHILSHLYEDVENINCPVTYLDEFIFEGYLSELKKSLRSGNRPLAQLCQKVEFDMEFNSKKAVSNIDLLILNHNESENLHHVSRLKYLNFELTIKKPDNIIVVEEREKMSHVGEEILMGGAIIMSTRYVPYITIYIYSCSLITMSCELLSSTWLYSLHHGCDKHTLTGRSPRH</sequence>
<comment type="caution">
    <text evidence="1">The sequence shown here is derived from an EMBL/GenBank/DDBJ whole genome shotgun (WGS) entry which is preliminary data.</text>
</comment>
<organism evidence="1 2">
    <name type="scientific">Eretmocerus hayati</name>
    <dbReference type="NCBI Taxonomy" id="131215"/>
    <lineage>
        <taxon>Eukaryota</taxon>
        <taxon>Metazoa</taxon>
        <taxon>Ecdysozoa</taxon>
        <taxon>Arthropoda</taxon>
        <taxon>Hexapoda</taxon>
        <taxon>Insecta</taxon>
        <taxon>Pterygota</taxon>
        <taxon>Neoptera</taxon>
        <taxon>Endopterygota</taxon>
        <taxon>Hymenoptera</taxon>
        <taxon>Apocrita</taxon>
        <taxon>Proctotrupomorpha</taxon>
        <taxon>Chalcidoidea</taxon>
        <taxon>Aphelinidae</taxon>
        <taxon>Aphelininae</taxon>
        <taxon>Eretmocerus</taxon>
    </lineage>
</organism>
<proteinExistence type="predicted"/>
<evidence type="ECO:0000313" key="1">
    <source>
        <dbReference type="EMBL" id="KAJ8678101.1"/>
    </source>
</evidence>
<accession>A0ACC2P5I0</accession>
<name>A0ACC2P5I0_9HYME</name>